<dbReference type="InterPro" id="IPR023996">
    <property type="entry name" value="TonB-dep_OMP_SusC/RagA"/>
</dbReference>
<dbReference type="Gene3D" id="2.170.130.10">
    <property type="entry name" value="TonB-dependent receptor, plug domain"/>
    <property type="match status" value="1"/>
</dbReference>
<comment type="similarity">
    <text evidence="7">Belongs to the TonB-dependent receptor family.</text>
</comment>
<accession>A0ABT0HLB4</accession>
<dbReference type="NCBIfam" id="TIGR04056">
    <property type="entry name" value="OMP_RagA_SusC"/>
    <property type="match status" value="1"/>
</dbReference>
<protein>
    <submittedName>
        <fullName evidence="10">TonB-dependent receptor</fullName>
    </submittedName>
</protein>
<dbReference type="Gene3D" id="2.60.40.1120">
    <property type="entry name" value="Carboxypeptidase-like, regulatory domain"/>
    <property type="match status" value="1"/>
</dbReference>
<organism evidence="10 11">
    <name type="scientific">Spirosoma liriopis</name>
    <dbReference type="NCBI Taxonomy" id="2937440"/>
    <lineage>
        <taxon>Bacteria</taxon>
        <taxon>Pseudomonadati</taxon>
        <taxon>Bacteroidota</taxon>
        <taxon>Cytophagia</taxon>
        <taxon>Cytophagales</taxon>
        <taxon>Cytophagaceae</taxon>
        <taxon>Spirosoma</taxon>
    </lineage>
</organism>
<proteinExistence type="inferred from homology"/>
<dbReference type="InterPro" id="IPR039426">
    <property type="entry name" value="TonB-dep_rcpt-like"/>
</dbReference>
<evidence type="ECO:0000256" key="4">
    <source>
        <dbReference type="ARBA" id="ARBA00022692"/>
    </source>
</evidence>
<feature type="domain" description="TonB-dependent receptor plug" evidence="9">
    <location>
        <begin position="117"/>
        <end position="233"/>
    </location>
</feature>
<dbReference type="Pfam" id="PF07715">
    <property type="entry name" value="Plug"/>
    <property type="match status" value="1"/>
</dbReference>
<evidence type="ECO:0000256" key="2">
    <source>
        <dbReference type="ARBA" id="ARBA00022448"/>
    </source>
</evidence>
<evidence type="ECO:0000256" key="1">
    <source>
        <dbReference type="ARBA" id="ARBA00004571"/>
    </source>
</evidence>
<comment type="caution">
    <text evidence="10">The sequence shown here is derived from an EMBL/GenBank/DDBJ whole genome shotgun (WGS) entry which is preliminary data.</text>
</comment>
<evidence type="ECO:0000256" key="6">
    <source>
        <dbReference type="ARBA" id="ARBA00023237"/>
    </source>
</evidence>
<keyword evidence="4 7" id="KW-0812">Transmembrane</keyword>
<evidence type="ECO:0000259" key="9">
    <source>
        <dbReference type="Pfam" id="PF07715"/>
    </source>
</evidence>
<dbReference type="Proteomes" id="UP001202180">
    <property type="component" value="Unassembled WGS sequence"/>
</dbReference>
<keyword evidence="2 7" id="KW-0813">Transport</keyword>
<keyword evidence="8" id="KW-0732">Signal</keyword>
<dbReference type="InterPro" id="IPR008969">
    <property type="entry name" value="CarboxyPept-like_regulatory"/>
</dbReference>
<dbReference type="InterPro" id="IPR023997">
    <property type="entry name" value="TonB-dep_OMP_SusC/RagA_CS"/>
</dbReference>
<feature type="chain" id="PRO_5045291492" evidence="8">
    <location>
        <begin position="22"/>
        <end position="1033"/>
    </location>
</feature>
<dbReference type="EMBL" id="JALPRF010000002">
    <property type="protein sequence ID" value="MCK8492964.1"/>
    <property type="molecule type" value="Genomic_DNA"/>
</dbReference>
<feature type="signal peptide" evidence="8">
    <location>
        <begin position="1"/>
        <end position="21"/>
    </location>
</feature>
<sequence length="1033" mass="111443">MRGLLTGSLLLLLLSCLPVLAQDIAVSGRITSSDDGAALPGVSVQVKGTSRGTTTDAKGNYRLSAPANGRLVFSFIGFTSQEVAIGNRSTVNVQLENSSNELTEVVVTGYGGTVNRREFTGASSKVNGSAIQNLPVGSFDKALAGRAAGVQITSANGVPGGAIQVRVRGVGSISAGSDPLYVVDGVQLNATNNASFTSSNPLAFLNPNDIESIEILKDAAAASIYGSQAANGVVLVTTKRGKSGKTQISLNYYTGINEPVKRLDVLNTQEWIALRTQARINGGQTAEAARTSVLNTIRQPTTLTDAEIAALPTYDWQKEAYRTGNTNNYELSLNGGNDKTKFFISGSYYTQNANLLNVDFKRGTLNTTLTHSISSKLSLEESLKLSTITAHGQQGSPNGGTFLGSSAFSSSLMIPSVPIYNPDGSFYGTPDQGGTPGALNQNIIQVSTLNDIRSVINQFVGGLSLNYKPLDGLSIRPFVSLDYRAIKGRYFADPRTGDAYVVRGRLQDQFNQNVNFLTNLTVNYAKTFGGAHDVSGLLGVEYRSDVNDFTASNITNVPTPDFRYGSAAALPQSIGGGWTGYTKASAFGNLKYNYNKKYDLSLIARIDGSSRFGADNRYGFFPSVSGAWLVSEEAFLKGNRVLSELKLRASYGTTGNDQIGTLFGLSNFPSLGLVSPGYDYNGSAGFAPTQLSNPGLKWETNVTTNLGVDFGFFNNRINGSVDVFNRTSRDLLLAVNLPYTTGYSSISRNAGSVQNRGLEIELNTVNLQAGDLKWKTSFNITFINNKVTKLIDGITPLQNPDSAITINYVDYYGVTRTAIQGRPLLPQYTFEYAGVNPATGRAMFYDYAGNITYTPVSPRDQRYLGTQLPKFYGGFINTFTYKGLSLDVFFQYDYGRRSPNGQTSFLAELAGRDFNALRSVYERRWQKAGDITDVPRPINGNVETRGTNGLSGSRTIEDASYLRLKQLTLSYNIPSVLGKKIGTSNARIYLQAQNLITWTRWTSYDPEFIDLGAGSSGVVPNSRSYTAGINLTF</sequence>
<evidence type="ECO:0000256" key="3">
    <source>
        <dbReference type="ARBA" id="ARBA00022452"/>
    </source>
</evidence>
<dbReference type="PROSITE" id="PS51257">
    <property type="entry name" value="PROKAR_LIPOPROTEIN"/>
    <property type="match status" value="1"/>
</dbReference>
<dbReference type="RefSeq" id="WP_248477554.1">
    <property type="nucleotide sequence ID" value="NZ_JALPRF010000002.1"/>
</dbReference>
<reference evidence="10 11" key="1">
    <citation type="submission" date="2022-04" db="EMBL/GenBank/DDBJ databases">
        <title>Spirosoma sp. strain RP8 genome sequencing and assembly.</title>
        <authorList>
            <person name="Jung Y."/>
        </authorList>
    </citation>
    <scope>NUCLEOTIDE SEQUENCE [LARGE SCALE GENOMIC DNA]</scope>
    <source>
        <strain evidence="10 11">RP8</strain>
    </source>
</reference>
<dbReference type="SUPFAM" id="SSF49464">
    <property type="entry name" value="Carboxypeptidase regulatory domain-like"/>
    <property type="match status" value="1"/>
</dbReference>
<evidence type="ECO:0000256" key="8">
    <source>
        <dbReference type="SAM" id="SignalP"/>
    </source>
</evidence>
<dbReference type="SUPFAM" id="SSF56935">
    <property type="entry name" value="Porins"/>
    <property type="match status" value="1"/>
</dbReference>
<gene>
    <name evidence="10" type="ORF">M0L20_13940</name>
</gene>
<evidence type="ECO:0000256" key="7">
    <source>
        <dbReference type="PROSITE-ProRule" id="PRU01360"/>
    </source>
</evidence>
<keyword evidence="10" id="KW-0675">Receptor</keyword>
<keyword evidence="6 7" id="KW-0998">Cell outer membrane</keyword>
<keyword evidence="11" id="KW-1185">Reference proteome</keyword>
<evidence type="ECO:0000313" key="11">
    <source>
        <dbReference type="Proteomes" id="UP001202180"/>
    </source>
</evidence>
<dbReference type="InterPro" id="IPR036942">
    <property type="entry name" value="Beta-barrel_TonB_sf"/>
</dbReference>
<dbReference type="InterPro" id="IPR037066">
    <property type="entry name" value="Plug_dom_sf"/>
</dbReference>
<dbReference type="InterPro" id="IPR012910">
    <property type="entry name" value="Plug_dom"/>
</dbReference>
<comment type="subcellular location">
    <subcellularLocation>
        <location evidence="1 7">Cell outer membrane</location>
        <topology evidence="1 7">Multi-pass membrane protein</topology>
    </subcellularLocation>
</comment>
<dbReference type="Pfam" id="PF13715">
    <property type="entry name" value="CarbopepD_reg_2"/>
    <property type="match status" value="1"/>
</dbReference>
<keyword evidence="5 7" id="KW-0472">Membrane</keyword>
<keyword evidence="3 7" id="KW-1134">Transmembrane beta strand</keyword>
<dbReference type="PROSITE" id="PS52016">
    <property type="entry name" value="TONB_DEPENDENT_REC_3"/>
    <property type="match status" value="1"/>
</dbReference>
<evidence type="ECO:0000256" key="5">
    <source>
        <dbReference type="ARBA" id="ARBA00023136"/>
    </source>
</evidence>
<evidence type="ECO:0000313" key="10">
    <source>
        <dbReference type="EMBL" id="MCK8492964.1"/>
    </source>
</evidence>
<dbReference type="Gene3D" id="2.40.170.20">
    <property type="entry name" value="TonB-dependent receptor, beta-barrel domain"/>
    <property type="match status" value="1"/>
</dbReference>
<name>A0ABT0HLB4_9BACT</name>
<dbReference type="NCBIfam" id="TIGR04057">
    <property type="entry name" value="SusC_RagA_signa"/>
    <property type="match status" value="1"/>
</dbReference>